<reference evidence="1 2" key="1">
    <citation type="journal article" date="2023" name="Plants (Basel)">
        <title>Bridging the Gap: Combining Genomics and Transcriptomics Approaches to Understand Stylosanthes scabra, an Orphan Legume from the Brazilian Caatinga.</title>
        <authorList>
            <person name="Ferreira-Neto J.R.C."/>
            <person name="da Silva M.D."/>
            <person name="Binneck E."/>
            <person name="de Melo N.F."/>
            <person name="da Silva R.H."/>
            <person name="de Melo A.L.T.M."/>
            <person name="Pandolfi V."/>
            <person name="Bustamante F.O."/>
            <person name="Brasileiro-Vidal A.C."/>
            <person name="Benko-Iseppon A.M."/>
        </authorList>
    </citation>
    <scope>NUCLEOTIDE SEQUENCE [LARGE SCALE GENOMIC DNA]</scope>
    <source>
        <tissue evidence="1">Leaves</tissue>
    </source>
</reference>
<protein>
    <submittedName>
        <fullName evidence="1">Uncharacterized protein</fullName>
    </submittedName>
</protein>
<organism evidence="1 2">
    <name type="scientific">Stylosanthes scabra</name>
    <dbReference type="NCBI Taxonomy" id="79078"/>
    <lineage>
        <taxon>Eukaryota</taxon>
        <taxon>Viridiplantae</taxon>
        <taxon>Streptophyta</taxon>
        <taxon>Embryophyta</taxon>
        <taxon>Tracheophyta</taxon>
        <taxon>Spermatophyta</taxon>
        <taxon>Magnoliopsida</taxon>
        <taxon>eudicotyledons</taxon>
        <taxon>Gunneridae</taxon>
        <taxon>Pentapetalae</taxon>
        <taxon>rosids</taxon>
        <taxon>fabids</taxon>
        <taxon>Fabales</taxon>
        <taxon>Fabaceae</taxon>
        <taxon>Papilionoideae</taxon>
        <taxon>50 kb inversion clade</taxon>
        <taxon>dalbergioids sensu lato</taxon>
        <taxon>Dalbergieae</taxon>
        <taxon>Pterocarpus clade</taxon>
        <taxon>Stylosanthes</taxon>
    </lineage>
</organism>
<accession>A0ABU6UL67</accession>
<proteinExistence type="predicted"/>
<keyword evidence="2" id="KW-1185">Reference proteome</keyword>
<dbReference type="Proteomes" id="UP001341840">
    <property type="component" value="Unassembled WGS sequence"/>
</dbReference>
<evidence type="ECO:0000313" key="1">
    <source>
        <dbReference type="EMBL" id="MED6162060.1"/>
    </source>
</evidence>
<evidence type="ECO:0000313" key="2">
    <source>
        <dbReference type="Proteomes" id="UP001341840"/>
    </source>
</evidence>
<name>A0ABU6UL67_9FABA</name>
<comment type="caution">
    <text evidence="1">The sequence shown here is derived from an EMBL/GenBank/DDBJ whole genome shotgun (WGS) entry which is preliminary data.</text>
</comment>
<gene>
    <name evidence="1" type="ORF">PIB30_066820</name>
</gene>
<sequence length="91" mass="10870">MEHALLIFVLMTEGIVNLPMIMRDVMLKQPSENSRNLLLYPMFIVRLADHYQVPEFAGNEIVKIYRRSSPEPSLKDIMRYLHRQERVQRNK</sequence>
<dbReference type="EMBL" id="JASCZI010121516">
    <property type="protein sequence ID" value="MED6162060.1"/>
    <property type="molecule type" value="Genomic_DNA"/>
</dbReference>